<dbReference type="FunFam" id="3.30.559.10:FF:000027">
    <property type="entry name" value="Dihydrolipoamide acetyltransferase component of pyruvate dehydrogenase complex"/>
    <property type="match status" value="1"/>
</dbReference>
<dbReference type="InterPro" id="IPR011053">
    <property type="entry name" value="Single_hybrid_motif"/>
</dbReference>
<dbReference type="InterPro" id="IPR050743">
    <property type="entry name" value="2-oxoacid_DH_E2_comp"/>
</dbReference>
<dbReference type="WBParaSite" id="HCON_00045920-00001">
    <property type="protein sequence ID" value="HCON_00045920-00001"/>
    <property type="gene ID" value="HCON_00045920"/>
</dbReference>
<dbReference type="FunFam" id="2.40.50.100:FF:000013">
    <property type="entry name" value="Dihydrolipoamide acetyltransferase component of pyruvate dehydrogenase complex"/>
    <property type="match status" value="1"/>
</dbReference>
<dbReference type="CDD" id="cd06849">
    <property type="entry name" value="lipoyl_domain"/>
    <property type="match status" value="1"/>
</dbReference>
<dbReference type="Proteomes" id="UP000025227">
    <property type="component" value="Unplaced"/>
</dbReference>
<dbReference type="GO" id="GO:0043754">
    <property type="term" value="F:dihydrolipoamide branched chain acyltransferase activity"/>
    <property type="evidence" value="ECO:0007669"/>
    <property type="project" value="UniProtKB-EC"/>
</dbReference>
<dbReference type="GO" id="GO:0031405">
    <property type="term" value="F:lipoic acid binding"/>
    <property type="evidence" value="ECO:0007669"/>
    <property type="project" value="TreeGrafter"/>
</dbReference>
<keyword evidence="7" id="KW-0496">Mitochondrion</keyword>
<dbReference type="Pfam" id="PF00198">
    <property type="entry name" value="2-oxoacid_dh"/>
    <property type="match status" value="1"/>
</dbReference>
<evidence type="ECO:0000259" key="12">
    <source>
        <dbReference type="PROSITE" id="PS50968"/>
    </source>
</evidence>
<comment type="similarity">
    <text evidence="3 10">Belongs to the 2-oxoacid dehydrogenase family.</text>
</comment>
<dbReference type="OrthoDB" id="202158at2759"/>
<feature type="domain" description="Lipoyl-binding" evidence="12">
    <location>
        <begin position="32"/>
        <end position="107"/>
    </location>
</feature>
<organism evidence="14 15">
    <name type="scientific">Haemonchus contortus</name>
    <name type="common">Barber pole worm</name>
    <dbReference type="NCBI Taxonomy" id="6289"/>
    <lineage>
        <taxon>Eukaryota</taxon>
        <taxon>Metazoa</taxon>
        <taxon>Ecdysozoa</taxon>
        <taxon>Nematoda</taxon>
        <taxon>Chromadorea</taxon>
        <taxon>Rhabditida</taxon>
        <taxon>Rhabditina</taxon>
        <taxon>Rhabditomorpha</taxon>
        <taxon>Strongyloidea</taxon>
        <taxon>Trichostrongylidae</taxon>
        <taxon>Haemonchus</taxon>
    </lineage>
</organism>
<evidence type="ECO:0000256" key="1">
    <source>
        <dbReference type="ARBA" id="ARBA00001938"/>
    </source>
</evidence>
<evidence type="ECO:0000256" key="11">
    <source>
        <dbReference type="SAM" id="MobiDB-lite"/>
    </source>
</evidence>
<dbReference type="InterPro" id="IPR003016">
    <property type="entry name" value="2-oxoA_DH_lipoyl-BS"/>
</dbReference>
<dbReference type="EC" id="2.3.1.-" evidence="10"/>
<accession>A0A7I4Y3A5</accession>
<dbReference type="PROSITE" id="PS51826">
    <property type="entry name" value="PSBD"/>
    <property type="match status" value="1"/>
</dbReference>
<keyword evidence="5 10" id="KW-0450">Lipoyl</keyword>
<comment type="catalytic activity">
    <reaction evidence="9">
        <text>N(6)-[(R)-dihydrolipoyl]-L-lysyl-[protein] + 2-methylpropanoyl-CoA = N(6)-[(R)-S(8)-2-methylpropanoyldihydrolipoyl]-L-lysyl-[protein] + CoA</text>
        <dbReference type="Rhea" id="RHEA:18865"/>
        <dbReference type="Rhea" id="RHEA-COMP:10475"/>
        <dbReference type="Rhea" id="RHEA-COMP:10497"/>
        <dbReference type="ChEBI" id="CHEBI:57287"/>
        <dbReference type="ChEBI" id="CHEBI:57338"/>
        <dbReference type="ChEBI" id="CHEBI:83100"/>
        <dbReference type="ChEBI" id="CHEBI:83142"/>
        <dbReference type="EC" id="2.3.1.168"/>
    </reaction>
    <physiologicalReaction direction="left-to-right" evidence="9">
        <dbReference type="Rhea" id="RHEA:18866"/>
    </physiologicalReaction>
</comment>
<evidence type="ECO:0000256" key="8">
    <source>
        <dbReference type="ARBA" id="ARBA00023315"/>
    </source>
</evidence>
<dbReference type="SUPFAM" id="SSF51230">
    <property type="entry name" value="Single hybrid motif"/>
    <property type="match status" value="1"/>
</dbReference>
<name>A0A7I4Y3A5_HAECO</name>
<reference evidence="15" key="1">
    <citation type="submission" date="2020-12" db="UniProtKB">
        <authorList>
            <consortium name="WormBaseParasite"/>
        </authorList>
    </citation>
    <scope>IDENTIFICATION</scope>
    <source>
        <strain evidence="15">MHco3</strain>
    </source>
</reference>
<comment type="cofactor">
    <cofactor evidence="1 10">
        <name>(R)-lipoate</name>
        <dbReference type="ChEBI" id="CHEBI:83088"/>
    </cofactor>
</comment>
<sequence length="461" mass="51099">MLVSRFLRLSRPLAHLSCVHNIHLSRGMLFPTVQFKLSDIGEGIAEVQIKEWHVKEGDTVSQFDNLCEVQSDKAAVTITSRYDGVVKKLHYKVDDVARVGQPLLEIEVDDASVAEETSQEPKKDGKEASTPVKAETSSVAIPQAASASDGSEHTLLGKVLATPAVRRIAMENKVDLKKVKGSRRDGRVLKEDVLKFLGKVEQDYTSGSTNIRYSPAIGTQAKTFSPLSEDRVVPIRGYTRAMIKTMTEALKIPHFGYDDEVRADALIAVRNELKELAKERNVKLSYMPFFIKAVSLALLEYPSLNASVDDKLENVIYKASHNICLAMDTPGGLVVPNIKNCEQRSILEIAAELQRLQEDGKRERIARDDLTGGTFTLSNIGTIGGTYVSPVIFPPQVAIGALGKVEKLPRYDDNDNLVPMNMFKVSWCADHRVVDGATMARFSNRWKFYVEHPSAMLAQLK</sequence>
<keyword evidence="6" id="KW-0809">Transit peptide</keyword>
<evidence type="ECO:0000256" key="5">
    <source>
        <dbReference type="ARBA" id="ARBA00022823"/>
    </source>
</evidence>
<keyword evidence="14" id="KW-1185">Reference proteome</keyword>
<evidence type="ECO:0000256" key="6">
    <source>
        <dbReference type="ARBA" id="ARBA00022946"/>
    </source>
</evidence>
<dbReference type="PROSITE" id="PS00189">
    <property type="entry name" value="LIPOYL"/>
    <property type="match status" value="1"/>
</dbReference>
<dbReference type="GO" id="GO:0016407">
    <property type="term" value="F:acetyltransferase activity"/>
    <property type="evidence" value="ECO:0007669"/>
    <property type="project" value="TreeGrafter"/>
</dbReference>
<evidence type="ECO:0000256" key="7">
    <source>
        <dbReference type="ARBA" id="ARBA00023128"/>
    </source>
</evidence>
<dbReference type="InterPro" id="IPR036625">
    <property type="entry name" value="E3-bd_dom_sf"/>
</dbReference>
<evidence type="ECO:0000313" key="14">
    <source>
        <dbReference type="Proteomes" id="UP000025227"/>
    </source>
</evidence>
<dbReference type="Gene3D" id="3.30.559.10">
    <property type="entry name" value="Chloramphenicol acetyltransferase-like domain"/>
    <property type="match status" value="1"/>
</dbReference>
<dbReference type="PANTHER" id="PTHR43178">
    <property type="entry name" value="DIHYDROLIPOAMIDE ACETYLTRANSFERASE COMPONENT OF PYRUVATE DEHYDROGENASE COMPLEX"/>
    <property type="match status" value="1"/>
</dbReference>
<dbReference type="InterPro" id="IPR001078">
    <property type="entry name" value="2-oxoacid_DH_actylTfrase"/>
</dbReference>
<dbReference type="InterPro" id="IPR000089">
    <property type="entry name" value="Biotin_lipoyl"/>
</dbReference>
<dbReference type="InterPro" id="IPR004167">
    <property type="entry name" value="PSBD"/>
</dbReference>
<dbReference type="Gene3D" id="4.10.320.10">
    <property type="entry name" value="E3-binding domain"/>
    <property type="match status" value="1"/>
</dbReference>
<dbReference type="SUPFAM" id="SSF52777">
    <property type="entry name" value="CoA-dependent acyltransferases"/>
    <property type="match status" value="1"/>
</dbReference>
<dbReference type="FunFam" id="4.10.320.10:FF:000002">
    <property type="entry name" value="Dihydrolipoamide acetyltransferase component of pyruvate dehydrogenase complex"/>
    <property type="match status" value="1"/>
</dbReference>
<keyword evidence="8 10" id="KW-0012">Acyltransferase</keyword>
<dbReference type="AlphaFoldDB" id="A0A7I4Y3A5"/>
<comment type="subcellular location">
    <subcellularLocation>
        <location evidence="2">Mitochondrion matrix</location>
    </subcellularLocation>
</comment>
<dbReference type="GO" id="GO:0005759">
    <property type="term" value="C:mitochondrial matrix"/>
    <property type="evidence" value="ECO:0007669"/>
    <property type="project" value="UniProtKB-SubCell"/>
</dbReference>
<dbReference type="Pfam" id="PF00364">
    <property type="entry name" value="Biotin_lipoyl"/>
    <property type="match status" value="1"/>
</dbReference>
<evidence type="ECO:0000313" key="15">
    <source>
        <dbReference type="WBParaSite" id="HCON_00045920-00001"/>
    </source>
</evidence>
<feature type="compositionally biased region" description="Polar residues" evidence="11">
    <location>
        <begin position="135"/>
        <end position="147"/>
    </location>
</feature>
<feature type="domain" description="Peripheral subunit-binding (PSBD)" evidence="13">
    <location>
        <begin position="160"/>
        <end position="197"/>
    </location>
</feature>
<protein>
    <recommendedName>
        <fullName evidence="10">Dihydrolipoamide acetyltransferase component of pyruvate dehydrogenase complex</fullName>
        <ecNumber evidence="10">2.3.1.-</ecNumber>
    </recommendedName>
</protein>
<evidence type="ECO:0000256" key="9">
    <source>
        <dbReference type="ARBA" id="ARBA00051775"/>
    </source>
</evidence>
<dbReference type="InterPro" id="IPR023213">
    <property type="entry name" value="CAT-like_dom_sf"/>
</dbReference>
<evidence type="ECO:0000259" key="13">
    <source>
        <dbReference type="PROSITE" id="PS51826"/>
    </source>
</evidence>
<evidence type="ECO:0000256" key="10">
    <source>
        <dbReference type="RuleBase" id="RU003423"/>
    </source>
</evidence>
<evidence type="ECO:0000256" key="3">
    <source>
        <dbReference type="ARBA" id="ARBA00007317"/>
    </source>
</evidence>
<evidence type="ECO:0000256" key="4">
    <source>
        <dbReference type="ARBA" id="ARBA00022679"/>
    </source>
</evidence>
<dbReference type="PANTHER" id="PTHR43178:SF5">
    <property type="entry name" value="LIPOAMIDE ACYLTRANSFERASE COMPONENT OF BRANCHED-CHAIN ALPHA-KETO ACID DEHYDROGENASE COMPLEX, MITOCHONDRIAL"/>
    <property type="match status" value="1"/>
</dbReference>
<dbReference type="PROSITE" id="PS50968">
    <property type="entry name" value="BIOTINYL_LIPOYL"/>
    <property type="match status" value="1"/>
</dbReference>
<keyword evidence="4 10" id="KW-0808">Transferase</keyword>
<evidence type="ECO:0000256" key="2">
    <source>
        <dbReference type="ARBA" id="ARBA00004305"/>
    </source>
</evidence>
<dbReference type="GO" id="GO:0005829">
    <property type="term" value="C:cytosol"/>
    <property type="evidence" value="ECO:0007669"/>
    <property type="project" value="UniProtKB-ARBA"/>
</dbReference>
<dbReference type="Gene3D" id="2.40.50.100">
    <property type="match status" value="1"/>
</dbReference>
<proteinExistence type="inferred from homology"/>
<feature type="region of interest" description="Disordered" evidence="11">
    <location>
        <begin position="111"/>
        <end position="147"/>
    </location>
</feature>
<dbReference type="Pfam" id="PF02817">
    <property type="entry name" value="E3_binding"/>
    <property type="match status" value="1"/>
</dbReference>
<dbReference type="SUPFAM" id="SSF47005">
    <property type="entry name" value="Peripheral subunit-binding domain of 2-oxo acid dehydrogenase complex"/>
    <property type="match status" value="1"/>
</dbReference>